<keyword evidence="4 8" id="KW-0554">One-carbon metabolism</keyword>
<keyword evidence="11" id="KW-1185">Reference proteome</keyword>
<evidence type="ECO:0000259" key="9">
    <source>
        <dbReference type="PROSITE" id="PS51330"/>
    </source>
</evidence>
<protein>
    <recommendedName>
        <fullName evidence="3 8">Dihydrofolate reductase</fullName>
        <ecNumber evidence="3 8">1.5.1.3</ecNumber>
    </recommendedName>
</protein>
<comment type="pathway">
    <text evidence="1 8">Cofactor biosynthesis; tetrahydrofolate biosynthesis; 5,6,7,8-tetrahydrofolate from 7,8-dihydrofolate: step 1/1.</text>
</comment>
<evidence type="ECO:0000256" key="5">
    <source>
        <dbReference type="ARBA" id="ARBA00022857"/>
    </source>
</evidence>
<dbReference type="InterPro" id="IPR012259">
    <property type="entry name" value="DHFR"/>
</dbReference>
<evidence type="ECO:0000256" key="1">
    <source>
        <dbReference type="ARBA" id="ARBA00004903"/>
    </source>
</evidence>
<dbReference type="PIRSF" id="PIRSF000194">
    <property type="entry name" value="DHFR"/>
    <property type="match status" value="1"/>
</dbReference>
<dbReference type="PANTHER" id="PTHR48069">
    <property type="entry name" value="DIHYDROFOLATE REDUCTASE"/>
    <property type="match status" value="1"/>
</dbReference>
<dbReference type="PANTHER" id="PTHR48069:SF3">
    <property type="entry name" value="DIHYDROFOLATE REDUCTASE"/>
    <property type="match status" value="1"/>
</dbReference>
<evidence type="ECO:0000313" key="11">
    <source>
        <dbReference type="Proteomes" id="UP001595906"/>
    </source>
</evidence>
<dbReference type="EMBL" id="JBHSDC010000002">
    <property type="protein sequence ID" value="MFC4230870.1"/>
    <property type="molecule type" value="Genomic_DNA"/>
</dbReference>
<reference evidence="11" key="1">
    <citation type="journal article" date="2019" name="Int. J. Syst. Evol. Microbiol.">
        <title>The Global Catalogue of Microorganisms (GCM) 10K type strain sequencing project: providing services to taxonomists for standard genome sequencing and annotation.</title>
        <authorList>
            <consortium name="The Broad Institute Genomics Platform"/>
            <consortium name="The Broad Institute Genome Sequencing Center for Infectious Disease"/>
            <person name="Wu L."/>
            <person name="Ma J."/>
        </authorList>
    </citation>
    <scope>NUCLEOTIDE SEQUENCE [LARGE SCALE GENOMIC DNA]</scope>
    <source>
        <strain evidence="11">CECT 8010</strain>
    </source>
</reference>
<proteinExistence type="inferred from homology"/>
<dbReference type="InterPro" id="IPR001796">
    <property type="entry name" value="DHFR_dom"/>
</dbReference>
<evidence type="ECO:0000256" key="6">
    <source>
        <dbReference type="ARBA" id="ARBA00023002"/>
    </source>
</evidence>
<dbReference type="EC" id="1.5.1.3" evidence="3 8"/>
<evidence type="ECO:0000256" key="4">
    <source>
        <dbReference type="ARBA" id="ARBA00022563"/>
    </source>
</evidence>
<dbReference type="SUPFAM" id="SSF53597">
    <property type="entry name" value="Dihydrofolate reductase-like"/>
    <property type="match status" value="1"/>
</dbReference>
<evidence type="ECO:0000313" key="10">
    <source>
        <dbReference type="EMBL" id="MFC4230870.1"/>
    </source>
</evidence>
<comment type="function">
    <text evidence="7 8">Key enzyme in folate metabolism. Catalyzes an essential reaction for de novo glycine and purine synthesis, and for DNA precursor synthesis.</text>
</comment>
<keyword evidence="5 8" id="KW-0521">NADP</keyword>
<dbReference type="PROSITE" id="PS51330">
    <property type="entry name" value="DHFR_2"/>
    <property type="match status" value="1"/>
</dbReference>
<evidence type="ECO:0000256" key="2">
    <source>
        <dbReference type="ARBA" id="ARBA00009539"/>
    </source>
</evidence>
<dbReference type="InterPro" id="IPR024072">
    <property type="entry name" value="DHFR-like_dom_sf"/>
</dbReference>
<comment type="catalytic activity">
    <reaction evidence="8">
        <text>(6S)-5,6,7,8-tetrahydrofolate + NADP(+) = 7,8-dihydrofolate + NADPH + H(+)</text>
        <dbReference type="Rhea" id="RHEA:15009"/>
        <dbReference type="ChEBI" id="CHEBI:15378"/>
        <dbReference type="ChEBI" id="CHEBI:57451"/>
        <dbReference type="ChEBI" id="CHEBI:57453"/>
        <dbReference type="ChEBI" id="CHEBI:57783"/>
        <dbReference type="ChEBI" id="CHEBI:58349"/>
        <dbReference type="EC" id="1.5.1.3"/>
    </reaction>
</comment>
<dbReference type="CDD" id="cd00209">
    <property type="entry name" value="DHFR"/>
    <property type="match status" value="1"/>
</dbReference>
<comment type="similarity">
    <text evidence="2 8">Belongs to the dihydrofolate reductase family.</text>
</comment>
<evidence type="ECO:0000256" key="3">
    <source>
        <dbReference type="ARBA" id="ARBA00012856"/>
    </source>
</evidence>
<keyword evidence="6 8" id="KW-0560">Oxidoreductase</keyword>
<name>A0ABV8PUD9_9BACT</name>
<evidence type="ECO:0000256" key="8">
    <source>
        <dbReference type="PIRNR" id="PIRNR000194"/>
    </source>
</evidence>
<dbReference type="RefSeq" id="WP_379012255.1">
    <property type="nucleotide sequence ID" value="NZ_JBHSDC010000002.1"/>
</dbReference>
<comment type="caution">
    <text evidence="10">The sequence shown here is derived from an EMBL/GenBank/DDBJ whole genome shotgun (WGS) entry which is preliminary data.</text>
</comment>
<feature type="domain" description="DHFR" evidence="9">
    <location>
        <begin position="2"/>
        <end position="163"/>
    </location>
</feature>
<dbReference type="PRINTS" id="PR00070">
    <property type="entry name" value="DHFR"/>
</dbReference>
<dbReference type="Gene3D" id="3.40.430.10">
    <property type="entry name" value="Dihydrofolate Reductase, subunit A"/>
    <property type="match status" value="1"/>
</dbReference>
<gene>
    <name evidence="10" type="ORF">ACFOW1_03135</name>
</gene>
<dbReference type="Pfam" id="PF00186">
    <property type="entry name" value="DHFR_1"/>
    <property type="match status" value="1"/>
</dbReference>
<organism evidence="10 11">
    <name type="scientific">Parasediminibacterium paludis</name>
    <dbReference type="NCBI Taxonomy" id="908966"/>
    <lineage>
        <taxon>Bacteria</taxon>
        <taxon>Pseudomonadati</taxon>
        <taxon>Bacteroidota</taxon>
        <taxon>Chitinophagia</taxon>
        <taxon>Chitinophagales</taxon>
        <taxon>Chitinophagaceae</taxon>
        <taxon>Parasediminibacterium</taxon>
    </lineage>
</organism>
<evidence type="ECO:0000256" key="7">
    <source>
        <dbReference type="ARBA" id="ARBA00025067"/>
    </source>
</evidence>
<sequence>MQIIQIVAVSNNNVIGKDYGLLWTLPNDMRWFKNKTWALPVVMGRKTFKSLGNKPMNGRLNVVITRQADFKAEGVTVVANIEEAISFCKEQNYNEIMIIGGGEIYMQSLPFTDKIYLTRVDVTVDGDTYYPKLDTNQWLLAFEEKHPTDAKHTYAYNFQTWIRK</sequence>
<dbReference type="Proteomes" id="UP001595906">
    <property type="component" value="Unassembled WGS sequence"/>
</dbReference>
<accession>A0ABV8PUD9</accession>
<dbReference type="GO" id="GO:0004146">
    <property type="term" value="F:dihydrofolate reductase activity"/>
    <property type="evidence" value="ECO:0007669"/>
    <property type="project" value="UniProtKB-EC"/>
</dbReference>